<evidence type="ECO:0000259" key="1">
    <source>
        <dbReference type="Pfam" id="PF04073"/>
    </source>
</evidence>
<gene>
    <name evidence="2" type="ORF">SAMN02745124_00484</name>
</gene>
<dbReference type="RefSeq" id="WP_073373231.1">
    <property type="nucleotide sequence ID" value="NZ_FQXS01000002.1"/>
</dbReference>
<sequence length="167" mass="18102">MQRTETQTTLPDSARRVQDYLREHGFDCIVIELQNSTRTAAEAAEAIGCSVAQIAKSLVFKNRQDDTPVLVIASGANRVDVGKIEKQTGLQLAGTNGAWVKEQVGFAIGGVPPVAHTARLRTILDQDLKVCRCIWAAAGTPRALFKLTPEDLDTMTGGIWLDLAEAR</sequence>
<dbReference type="Gene3D" id="3.90.960.10">
    <property type="entry name" value="YbaK/aminoacyl-tRNA synthetase-associated domain"/>
    <property type="match status" value="1"/>
</dbReference>
<dbReference type="PANTHER" id="PTHR30411">
    <property type="entry name" value="CYTOPLASMIC PROTEIN"/>
    <property type="match status" value="1"/>
</dbReference>
<dbReference type="InterPro" id="IPR036754">
    <property type="entry name" value="YbaK/aa-tRNA-synt-asso_dom_sf"/>
</dbReference>
<dbReference type="Pfam" id="PF04073">
    <property type="entry name" value="tRNA_edit"/>
    <property type="match status" value="1"/>
</dbReference>
<dbReference type="PANTHER" id="PTHR30411:SF1">
    <property type="entry name" value="CYTOPLASMIC PROTEIN"/>
    <property type="match status" value="1"/>
</dbReference>
<proteinExistence type="predicted"/>
<feature type="domain" description="YbaK/aminoacyl-tRNA synthetase-associated" evidence="1">
    <location>
        <begin position="36"/>
        <end position="153"/>
    </location>
</feature>
<dbReference type="GO" id="GO:0002161">
    <property type="term" value="F:aminoacyl-tRNA deacylase activity"/>
    <property type="evidence" value="ECO:0007669"/>
    <property type="project" value="InterPro"/>
</dbReference>
<dbReference type="STRING" id="1121409.SAMN02745124_00484"/>
<dbReference type="OrthoDB" id="9798760at2"/>
<evidence type="ECO:0000313" key="3">
    <source>
        <dbReference type="Proteomes" id="UP000184139"/>
    </source>
</evidence>
<dbReference type="SUPFAM" id="SSF55826">
    <property type="entry name" value="YbaK/ProRS associated domain"/>
    <property type="match status" value="1"/>
</dbReference>
<reference evidence="2 3" key="1">
    <citation type="submission" date="2016-11" db="EMBL/GenBank/DDBJ databases">
        <authorList>
            <person name="Jaros S."/>
            <person name="Januszkiewicz K."/>
            <person name="Wedrychowicz H."/>
        </authorList>
    </citation>
    <scope>NUCLEOTIDE SEQUENCE [LARGE SCALE GENOMIC DNA]</scope>
    <source>
        <strain evidence="2 3">DSM 9705</strain>
    </source>
</reference>
<dbReference type="AlphaFoldDB" id="A0A1M5SX22"/>
<organism evidence="2 3">
    <name type="scientific">Desulfofustis glycolicus DSM 9705</name>
    <dbReference type="NCBI Taxonomy" id="1121409"/>
    <lineage>
        <taxon>Bacteria</taxon>
        <taxon>Pseudomonadati</taxon>
        <taxon>Thermodesulfobacteriota</taxon>
        <taxon>Desulfobulbia</taxon>
        <taxon>Desulfobulbales</taxon>
        <taxon>Desulfocapsaceae</taxon>
        <taxon>Desulfofustis</taxon>
    </lineage>
</organism>
<keyword evidence="3" id="KW-1185">Reference proteome</keyword>
<evidence type="ECO:0000313" key="2">
    <source>
        <dbReference type="EMBL" id="SHH43077.1"/>
    </source>
</evidence>
<accession>A0A1M5SX22</accession>
<dbReference type="InterPro" id="IPR007214">
    <property type="entry name" value="YbaK/aa-tRNA-synth-assoc-dom"/>
</dbReference>
<name>A0A1M5SX22_9BACT</name>
<dbReference type="EMBL" id="FQXS01000002">
    <property type="protein sequence ID" value="SHH43077.1"/>
    <property type="molecule type" value="Genomic_DNA"/>
</dbReference>
<protein>
    <submittedName>
        <fullName evidence="2">Cys-tRNA(Pro) deacylase, prolyl-tRNA editing enzyme YbaK/EbsC</fullName>
    </submittedName>
</protein>
<dbReference type="CDD" id="cd04333">
    <property type="entry name" value="ProX_deacylase"/>
    <property type="match status" value="1"/>
</dbReference>
<dbReference type="Proteomes" id="UP000184139">
    <property type="component" value="Unassembled WGS sequence"/>
</dbReference>